<gene>
    <name evidence="1" type="ORF">VF08_14905</name>
</gene>
<accession>A0A9Q6ELC1</accession>
<proteinExistence type="predicted"/>
<reference evidence="1 2" key="1">
    <citation type="submission" date="2015-02" db="EMBL/GenBank/DDBJ databases">
        <title>Nostoc linckia genome annotation.</title>
        <authorList>
            <person name="Zhou Z."/>
        </authorList>
    </citation>
    <scope>NUCLEOTIDE SEQUENCE [LARGE SCALE GENOMIC DNA]</scope>
    <source>
        <strain evidence="2">z8</strain>
    </source>
</reference>
<name>A0A9Q6ELC1_NOSLI</name>
<sequence length="60" mass="6960">MRSGYVFVTKLQNRGFFTINQLLLLPEKKLYLGKASDRQLSKLQKMNYFTSSRGLLTVNC</sequence>
<evidence type="ECO:0000313" key="1">
    <source>
        <dbReference type="EMBL" id="PHK03479.1"/>
    </source>
</evidence>
<comment type="caution">
    <text evidence="1">The sequence shown here is derived from an EMBL/GenBank/DDBJ whole genome shotgun (WGS) entry which is preliminary data.</text>
</comment>
<protein>
    <submittedName>
        <fullName evidence="1">Uncharacterized protein</fullName>
    </submittedName>
</protein>
<dbReference type="EMBL" id="LAHD01000037">
    <property type="protein sequence ID" value="PHK03479.1"/>
    <property type="molecule type" value="Genomic_DNA"/>
</dbReference>
<dbReference type="Proteomes" id="UP000222310">
    <property type="component" value="Unassembled WGS sequence"/>
</dbReference>
<dbReference type="AlphaFoldDB" id="A0A9Q6ELC1"/>
<organism evidence="1 2">
    <name type="scientific">Nostoc linckia z8</name>
    <dbReference type="NCBI Taxonomy" id="1628746"/>
    <lineage>
        <taxon>Bacteria</taxon>
        <taxon>Bacillati</taxon>
        <taxon>Cyanobacteriota</taxon>
        <taxon>Cyanophyceae</taxon>
        <taxon>Nostocales</taxon>
        <taxon>Nostocaceae</taxon>
        <taxon>Nostoc</taxon>
    </lineage>
</organism>
<evidence type="ECO:0000313" key="2">
    <source>
        <dbReference type="Proteomes" id="UP000222310"/>
    </source>
</evidence>